<sequence>MTWELHVAEAENLLSSSRLPSSTELISLIKRVNPTRLQLHDEDRKRGYRLKNALQNLLLENYGEAFHLAPHPCAPDIVLIKHNTLPSIDACHAVMGVFSENALRTVAVPEAKPQTKPPRKDKVTAETPASPMDVVRQAQRLLDEFDYSQAERLLCDIRIENNRHLPALLRAATMLLQDMGAYTAAIRTLLAQPRAVLRDTAVRELIALAYHRNGMTQEARALFDGLHAVDLGKNALCAYADISFKDGNLAHAWHLLKEADEKEGFVVDHAALMSSVETAMRREAQPWVQRAEEALTLNDMEQAEAQSREALGRCPSLQRPREIIAMAAAKREAEKLAALWRRLEMSEPGPKRLELLETLQEHDTKAQERIAGLIAAEKAAIKRYQVESKLETLRKEAETRKWQECYDIIEWLSRQDDHPEAYREACGVSPYFSVLHQNRRLQKVPGKSAREAWLRFVEAKSAFETGEQAGCFVIMEEIRDYFGHCPEFAEPYRMLLGREQEAARSEIALLLEQAQSEDADAVRIGTIFNRIRKRMSVLPEEERNGHLQTMRERQSLLETEPDGDELVNAYAVCRLFGNVRRASLLREHIADETSLKKVEDEVGELFKIERSGLTLNFSNDMPVDLTSEPALAYRGSTDRHIFLTGLKYFILVDLHEMSATRFDSIYLTGGHLVDALPAKGIFLFRGITETNYVVRAELTASKWAITALFDVSEAFLLEEGATVVDIYLSSDRETDYYLNIKYEDGSRPGKMGRMRVRSRNGMADTVQIKDEPVIYSKRLSSAPDRFIIGATDETRICTRNLTYDFIMGMTPDIWEVDEENRHIYYFYSHMLKRVDFKFDDYTEFPESPGCFFFKMNHRILGVSPTTNTVMIAIKQKAALYDFGTNELSAPFPFSAIVSTRPARKWYCFDYSEERRELTLKDVTRELRSLLAWKPLPLGGGKKRTAEEVQEAYGMLYFGYTCEDPPEDAEGETGACDEAS</sequence>
<dbReference type="AlphaFoldDB" id="A0A4S1CE20"/>
<comment type="caution">
    <text evidence="1">The sequence shown here is derived from an EMBL/GenBank/DDBJ whole genome shotgun (WGS) entry which is preliminary data.</text>
</comment>
<evidence type="ECO:0000313" key="2">
    <source>
        <dbReference type="Proteomes" id="UP000306416"/>
    </source>
</evidence>
<name>A0A4S1CE20_9BACT</name>
<evidence type="ECO:0008006" key="3">
    <source>
        <dbReference type="Google" id="ProtNLM"/>
    </source>
</evidence>
<dbReference type="EMBL" id="SRSC01000003">
    <property type="protein sequence ID" value="TGU71473.1"/>
    <property type="molecule type" value="Genomic_DNA"/>
</dbReference>
<dbReference type="InterPro" id="IPR011990">
    <property type="entry name" value="TPR-like_helical_dom_sf"/>
</dbReference>
<dbReference type="Proteomes" id="UP000306416">
    <property type="component" value="Unassembled WGS sequence"/>
</dbReference>
<gene>
    <name evidence="1" type="ORF">E4633_14230</name>
</gene>
<protein>
    <recommendedName>
        <fullName evidence="3">Tetratricopeptide repeat protein</fullName>
    </recommendedName>
</protein>
<dbReference type="RefSeq" id="WP_135871104.1">
    <property type="nucleotide sequence ID" value="NZ_SRSC01000003.1"/>
</dbReference>
<keyword evidence="2" id="KW-1185">Reference proteome</keyword>
<dbReference type="Gene3D" id="1.25.40.10">
    <property type="entry name" value="Tetratricopeptide repeat domain"/>
    <property type="match status" value="1"/>
</dbReference>
<proteinExistence type="predicted"/>
<organism evidence="1 2">
    <name type="scientific">Geomonas terrae</name>
    <dbReference type="NCBI Taxonomy" id="2562681"/>
    <lineage>
        <taxon>Bacteria</taxon>
        <taxon>Pseudomonadati</taxon>
        <taxon>Thermodesulfobacteriota</taxon>
        <taxon>Desulfuromonadia</taxon>
        <taxon>Geobacterales</taxon>
        <taxon>Geobacteraceae</taxon>
        <taxon>Geomonas</taxon>
    </lineage>
</organism>
<reference evidence="1 2" key="1">
    <citation type="submission" date="2019-04" db="EMBL/GenBank/DDBJ databases">
        <title>Geobacter oryzae sp. nov., ferric-reducing bacteria isolated from paddy soil.</title>
        <authorList>
            <person name="Xu Z."/>
            <person name="Masuda Y."/>
            <person name="Itoh H."/>
            <person name="Senoo K."/>
        </authorList>
    </citation>
    <scope>NUCLEOTIDE SEQUENCE [LARGE SCALE GENOMIC DNA]</scope>
    <source>
        <strain evidence="1 2">Red111</strain>
    </source>
</reference>
<accession>A0A4S1CE20</accession>
<evidence type="ECO:0000313" key="1">
    <source>
        <dbReference type="EMBL" id="TGU71473.1"/>
    </source>
</evidence>